<dbReference type="GO" id="GO:0003755">
    <property type="term" value="F:peptidyl-prolyl cis-trans isomerase activity"/>
    <property type="evidence" value="ECO:0007669"/>
    <property type="project" value="UniProtKB-KW"/>
</dbReference>
<dbReference type="SUPFAM" id="SSF109998">
    <property type="entry name" value="Triger factor/SurA peptide-binding domain-like"/>
    <property type="match status" value="1"/>
</dbReference>
<gene>
    <name evidence="7" type="ORF">HNP82_001028</name>
</gene>
<dbReference type="GO" id="GO:0006457">
    <property type="term" value="P:protein folding"/>
    <property type="evidence" value="ECO:0007669"/>
    <property type="project" value="InterPro"/>
</dbReference>
<name>A0A7W8H8Z3_9FIRM</name>
<proteinExistence type="predicted"/>
<evidence type="ECO:0000256" key="3">
    <source>
        <dbReference type="ARBA" id="ARBA00023110"/>
    </source>
</evidence>
<dbReference type="AlphaFoldDB" id="A0A7W8H8Z3"/>
<keyword evidence="4 5" id="KW-0413">Isomerase</keyword>
<reference evidence="7 8" key="1">
    <citation type="submission" date="2020-08" db="EMBL/GenBank/DDBJ databases">
        <title>Genomic Encyclopedia of Type Strains, Phase IV (KMG-IV): sequencing the most valuable type-strain genomes for metagenomic binning, comparative biology and taxonomic classification.</title>
        <authorList>
            <person name="Goeker M."/>
        </authorList>
    </citation>
    <scope>NUCLEOTIDE SEQUENCE [LARGE SCALE GENOMIC DNA]</scope>
    <source>
        <strain evidence="7 8">DSM 106146</strain>
    </source>
</reference>
<comment type="catalytic activity">
    <reaction evidence="1 5">
        <text>[protein]-peptidylproline (omega=180) = [protein]-peptidylproline (omega=0)</text>
        <dbReference type="Rhea" id="RHEA:16237"/>
        <dbReference type="Rhea" id="RHEA-COMP:10747"/>
        <dbReference type="Rhea" id="RHEA-COMP:10748"/>
        <dbReference type="ChEBI" id="CHEBI:83833"/>
        <dbReference type="ChEBI" id="CHEBI:83834"/>
        <dbReference type="EC" id="5.2.1.8"/>
    </reaction>
</comment>
<accession>A0A7W8H8Z3</accession>
<evidence type="ECO:0000313" key="7">
    <source>
        <dbReference type="EMBL" id="MBB5263923.1"/>
    </source>
</evidence>
<dbReference type="Pfam" id="PF00254">
    <property type="entry name" value="FKBP_C"/>
    <property type="match status" value="1"/>
</dbReference>
<evidence type="ECO:0000313" key="8">
    <source>
        <dbReference type="Proteomes" id="UP000543642"/>
    </source>
</evidence>
<dbReference type="Proteomes" id="UP000543642">
    <property type="component" value="Unassembled WGS sequence"/>
</dbReference>
<feature type="domain" description="PPIase FKBP-type" evidence="6">
    <location>
        <begin position="95"/>
        <end position="177"/>
    </location>
</feature>
<dbReference type="PROSITE" id="PS50059">
    <property type="entry name" value="FKBP_PPIASE"/>
    <property type="match status" value="1"/>
</dbReference>
<dbReference type="InterPro" id="IPR037041">
    <property type="entry name" value="Trigger_fac_C_sf"/>
</dbReference>
<dbReference type="EMBL" id="JACHFW010000003">
    <property type="protein sequence ID" value="MBB5263923.1"/>
    <property type="molecule type" value="Genomic_DNA"/>
</dbReference>
<dbReference type="InterPro" id="IPR046357">
    <property type="entry name" value="PPIase_dom_sf"/>
</dbReference>
<dbReference type="SUPFAM" id="SSF54534">
    <property type="entry name" value="FKBP-like"/>
    <property type="match status" value="1"/>
</dbReference>
<keyword evidence="3 5" id="KW-0697">Rotamase</keyword>
<evidence type="ECO:0000259" key="6">
    <source>
        <dbReference type="PROSITE" id="PS50059"/>
    </source>
</evidence>
<protein>
    <recommendedName>
        <fullName evidence="2 5">peptidylprolyl isomerase</fullName>
        <ecNumber evidence="2 5">5.2.1.8</ecNumber>
    </recommendedName>
</protein>
<dbReference type="InterPro" id="IPR008880">
    <property type="entry name" value="Trigger_fac_C"/>
</dbReference>
<evidence type="ECO:0000256" key="5">
    <source>
        <dbReference type="PROSITE-ProRule" id="PRU00277"/>
    </source>
</evidence>
<comment type="caution">
    <text evidence="7">The sequence shown here is derived from an EMBL/GenBank/DDBJ whole genome shotgun (WGS) entry which is preliminary data.</text>
</comment>
<dbReference type="GO" id="GO:0015031">
    <property type="term" value="P:protein transport"/>
    <property type="evidence" value="ECO:0007669"/>
    <property type="project" value="InterPro"/>
</dbReference>
<evidence type="ECO:0000256" key="4">
    <source>
        <dbReference type="ARBA" id="ARBA00023235"/>
    </source>
</evidence>
<dbReference type="InterPro" id="IPR027304">
    <property type="entry name" value="Trigger_fact/SurA_dom_sf"/>
</dbReference>
<dbReference type="RefSeq" id="WP_183772184.1">
    <property type="nucleotide sequence ID" value="NZ_JACHFW010000003.1"/>
</dbReference>
<organism evidence="7 8">
    <name type="scientific">Catenibacillus scindens</name>
    <dbReference type="NCBI Taxonomy" id="673271"/>
    <lineage>
        <taxon>Bacteria</taxon>
        <taxon>Bacillati</taxon>
        <taxon>Bacillota</taxon>
        <taxon>Clostridia</taxon>
        <taxon>Lachnospirales</taxon>
        <taxon>Lachnospiraceae</taxon>
        <taxon>Catenibacillus</taxon>
    </lineage>
</organism>
<evidence type="ECO:0000256" key="1">
    <source>
        <dbReference type="ARBA" id="ARBA00000971"/>
    </source>
</evidence>
<dbReference type="InterPro" id="IPR001179">
    <property type="entry name" value="PPIase_FKBP_dom"/>
</dbReference>
<dbReference type="Gene3D" id="1.10.3120.10">
    <property type="entry name" value="Trigger factor, C-terminal domain"/>
    <property type="match status" value="1"/>
</dbReference>
<dbReference type="PROSITE" id="PS51257">
    <property type="entry name" value="PROKAR_LIPOPROTEIN"/>
    <property type="match status" value="1"/>
</dbReference>
<evidence type="ECO:0000256" key="2">
    <source>
        <dbReference type="ARBA" id="ARBA00013194"/>
    </source>
</evidence>
<dbReference type="Gene3D" id="3.10.50.40">
    <property type="match status" value="1"/>
</dbReference>
<sequence>MDKKLIGAIMAFSLAGSLLFSGCSSKNQNTGEQTAEESMIQDVESEVTLGEYKGLPVTVEKLPDVTDDEVTDAVMAAVENASVTGEITDRAVASGDTVNVDYTGYMDGEEIPESSVEDYNILIGSGVFFNGAESSLIGVMPGETANISVTYPEGYPQEDLVGKNAVYQVTVNYIVSEEQAELTDEFVSQISDCQTVDEYRQMVREALETSRENEREQNRRNAVWDKVLENAQVVAYNSGEVQEIVDQYTSYDQSAARDFEMSLEDYVQTYQGVTMDEYTAAIEDIAKQEIKERLVIDAIAQAENINGDNATDEEIQKCSQQQGYDAVDAYKQDRGSDGMAEDVKGLRVVDFVVDSAQITEE</sequence>
<keyword evidence="8" id="KW-1185">Reference proteome</keyword>
<dbReference type="Pfam" id="PF05698">
    <property type="entry name" value="Trigger_C"/>
    <property type="match status" value="1"/>
</dbReference>
<dbReference type="EC" id="5.2.1.8" evidence="2 5"/>